<keyword evidence="3" id="KW-0813">Transport</keyword>
<evidence type="ECO:0000313" key="9">
    <source>
        <dbReference type="EMBL" id="HHQ80736.1"/>
    </source>
</evidence>
<dbReference type="CDD" id="cd06550">
    <property type="entry name" value="TM_ABC_iron-siderophores_like"/>
    <property type="match status" value="1"/>
</dbReference>
<name>A0A7J3ZKV1_9CREN</name>
<dbReference type="PANTHER" id="PTHR30472:SF25">
    <property type="entry name" value="ABC TRANSPORTER PERMEASE PROTEIN MJ0876-RELATED"/>
    <property type="match status" value="1"/>
</dbReference>
<evidence type="ECO:0000256" key="8">
    <source>
        <dbReference type="SAM" id="Phobius"/>
    </source>
</evidence>
<dbReference type="PANTHER" id="PTHR30472">
    <property type="entry name" value="FERRIC ENTEROBACTIN TRANSPORT SYSTEM PERMEASE PROTEIN"/>
    <property type="match status" value="1"/>
</dbReference>
<comment type="caution">
    <text evidence="9">The sequence shown here is derived from an EMBL/GenBank/DDBJ whole genome shotgun (WGS) entry which is preliminary data.</text>
</comment>
<organism evidence="9">
    <name type="scientific">Fervidicoccus fontis</name>
    <dbReference type="NCBI Taxonomy" id="683846"/>
    <lineage>
        <taxon>Archaea</taxon>
        <taxon>Thermoproteota</taxon>
        <taxon>Thermoprotei</taxon>
        <taxon>Fervidicoccales</taxon>
        <taxon>Fervidicoccaceae</taxon>
        <taxon>Fervidicoccus</taxon>
    </lineage>
</organism>
<dbReference type="Pfam" id="PF01032">
    <property type="entry name" value="FecCD"/>
    <property type="match status" value="1"/>
</dbReference>
<evidence type="ECO:0000256" key="2">
    <source>
        <dbReference type="ARBA" id="ARBA00007935"/>
    </source>
</evidence>
<evidence type="ECO:0000256" key="5">
    <source>
        <dbReference type="ARBA" id="ARBA00022692"/>
    </source>
</evidence>
<comment type="similarity">
    <text evidence="2">Belongs to the binding-protein-dependent transport system permease family. FecCD subfamily.</text>
</comment>
<dbReference type="SUPFAM" id="SSF81345">
    <property type="entry name" value="ABC transporter involved in vitamin B12 uptake, BtuC"/>
    <property type="match status" value="1"/>
</dbReference>
<keyword evidence="4" id="KW-1003">Cell membrane</keyword>
<comment type="subcellular location">
    <subcellularLocation>
        <location evidence="1">Cell membrane</location>
        <topology evidence="1">Multi-pass membrane protein</topology>
    </subcellularLocation>
</comment>
<keyword evidence="7 8" id="KW-0472">Membrane</keyword>
<keyword evidence="5 8" id="KW-0812">Transmembrane</keyword>
<keyword evidence="6 8" id="KW-1133">Transmembrane helix</keyword>
<dbReference type="InterPro" id="IPR000522">
    <property type="entry name" value="ABC_transptr_permease_BtuC"/>
</dbReference>
<evidence type="ECO:0000256" key="1">
    <source>
        <dbReference type="ARBA" id="ARBA00004651"/>
    </source>
</evidence>
<evidence type="ECO:0000256" key="3">
    <source>
        <dbReference type="ARBA" id="ARBA00022448"/>
    </source>
</evidence>
<accession>A0A7J3ZKV1</accession>
<gene>
    <name evidence="9" type="ORF">ENM78_04730</name>
</gene>
<dbReference type="GO" id="GO:0022857">
    <property type="term" value="F:transmembrane transporter activity"/>
    <property type="evidence" value="ECO:0007669"/>
    <property type="project" value="InterPro"/>
</dbReference>
<dbReference type="EMBL" id="DRZC01000067">
    <property type="protein sequence ID" value="HHQ80736.1"/>
    <property type="molecule type" value="Genomic_DNA"/>
</dbReference>
<dbReference type="GO" id="GO:0033214">
    <property type="term" value="P:siderophore-iron import into cell"/>
    <property type="evidence" value="ECO:0007669"/>
    <property type="project" value="TreeGrafter"/>
</dbReference>
<evidence type="ECO:0000256" key="4">
    <source>
        <dbReference type="ARBA" id="ARBA00022475"/>
    </source>
</evidence>
<sequence>MQSHFARRIERRALLTAIVLLLLLMVVLTASTCFGPAGFLSPTELLKGEKRTILEVRVQRTIGGLLAGTILGLSGLLLQALLRNPLVDPYILGVSSGGLLGGFVAVLLNLPLGFASITICGLAGALAALTITYNVGRAAGFSEASVALSGVAVSIMFSSVTALLLLTHGEKLGWGVAWFFGSLAIATKSSIAIMAAGLIPLLALFYVRIGWLRSYVLNEMHARVVGVDVDRLRREVLLITSWGVATVSATVGPIGFVGLIVPHIARLLVGGDIGLAGLLVLVLAPLVITAGDLASRLVFAPMELPVGILTSMMGAPFFLYLLVRSMRGGSTA</sequence>
<evidence type="ECO:0000256" key="7">
    <source>
        <dbReference type="ARBA" id="ARBA00023136"/>
    </source>
</evidence>
<dbReference type="AlphaFoldDB" id="A0A7J3ZKV1"/>
<feature type="transmembrane region" description="Helical" evidence="8">
    <location>
        <begin position="273"/>
        <end position="294"/>
    </location>
</feature>
<feature type="transmembrane region" description="Helical" evidence="8">
    <location>
        <begin position="89"/>
        <end position="108"/>
    </location>
</feature>
<feature type="transmembrane region" description="Helical" evidence="8">
    <location>
        <begin position="114"/>
        <end position="134"/>
    </location>
</feature>
<evidence type="ECO:0000256" key="6">
    <source>
        <dbReference type="ARBA" id="ARBA00022989"/>
    </source>
</evidence>
<feature type="transmembrane region" description="Helical" evidence="8">
    <location>
        <begin position="146"/>
        <end position="166"/>
    </location>
</feature>
<protein>
    <submittedName>
        <fullName evidence="9">Iron ABC transporter permease</fullName>
    </submittedName>
</protein>
<reference evidence="9" key="1">
    <citation type="journal article" date="2020" name="mSystems">
        <title>Genome- and Community-Level Interaction Insights into Carbon Utilization and Element Cycling Functions of Hydrothermarchaeota in Hydrothermal Sediment.</title>
        <authorList>
            <person name="Zhou Z."/>
            <person name="Liu Y."/>
            <person name="Xu W."/>
            <person name="Pan J."/>
            <person name="Luo Z.H."/>
            <person name="Li M."/>
        </authorList>
    </citation>
    <scope>NUCLEOTIDE SEQUENCE [LARGE SCALE GENOMIC DNA]</scope>
    <source>
        <strain evidence="9">SpSt-1116</strain>
    </source>
</reference>
<feature type="transmembrane region" description="Helical" evidence="8">
    <location>
        <begin position="306"/>
        <end position="323"/>
    </location>
</feature>
<dbReference type="InterPro" id="IPR037294">
    <property type="entry name" value="ABC_BtuC-like"/>
</dbReference>
<feature type="transmembrane region" description="Helical" evidence="8">
    <location>
        <begin position="178"/>
        <end position="207"/>
    </location>
</feature>
<proteinExistence type="inferred from homology"/>
<feature type="transmembrane region" description="Helical" evidence="8">
    <location>
        <begin position="236"/>
        <end position="261"/>
    </location>
</feature>
<dbReference type="Gene3D" id="1.10.3470.10">
    <property type="entry name" value="ABC transporter involved in vitamin B12 uptake, BtuC"/>
    <property type="match status" value="1"/>
</dbReference>
<dbReference type="GO" id="GO:0005886">
    <property type="term" value="C:plasma membrane"/>
    <property type="evidence" value="ECO:0007669"/>
    <property type="project" value="UniProtKB-SubCell"/>
</dbReference>